<organism evidence="1 2">
    <name type="scientific">Ambrosia artemisiifolia</name>
    <name type="common">Common ragweed</name>
    <dbReference type="NCBI Taxonomy" id="4212"/>
    <lineage>
        <taxon>Eukaryota</taxon>
        <taxon>Viridiplantae</taxon>
        <taxon>Streptophyta</taxon>
        <taxon>Embryophyta</taxon>
        <taxon>Tracheophyta</taxon>
        <taxon>Spermatophyta</taxon>
        <taxon>Magnoliopsida</taxon>
        <taxon>eudicotyledons</taxon>
        <taxon>Gunneridae</taxon>
        <taxon>Pentapetalae</taxon>
        <taxon>asterids</taxon>
        <taxon>campanulids</taxon>
        <taxon>Asterales</taxon>
        <taxon>Asteraceae</taxon>
        <taxon>Asteroideae</taxon>
        <taxon>Heliantheae alliance</taxon>
        <taxon>Heliantheae</taxon>
        <taxon>Ambrosia</taxon>
    </lineage>
</organism>
<name>A0AAD5CUE1_AMBAR</name>
<accession>A0AAD5CUE1</accession>
<feature type="non-terminal residue" evidence="1">
    <location>
        <position position="1"/>
    </location>
</feature>
<feature type="non-terminal residue" evidence="1">
    <location>
        <position position="61"/>
    </location>
</feature>
<dbReference type="AlphaFoldDB" id="A0AAD5CUE1"/>
<dbReference type="EMBL" id="JAMZMK010006603">
    <property type="protein sequence ID" value="KAI7748109.1"/>
    <property type="molecule type" value="Genomic_DNA"/>
</dbReference>
<sequence>GTLVPILELQRGKLTISSNSSRGAPFLHIVYATTTITNPFSSGIINQDLYVLLTIVSIKYG</sequence>
<comment type="caution">
    <text evidence="1">The sequence shown here is derived from an EMBL/GenBank/DDBJ whole genome shotgun (WGS) entry which is preliminary data.</text>
</comment>
<evidence type="ECO:0000313" key="1">
    <source>
        <dbReference type="EMBL" id="KAI7748109.1"/>
    </source>
</evidence>
<reference evidence="1" key="1">
    <citation type="submission" date="2022-06" db="EMBL/GenBank/DDBJ databases">
        <title>Uncovering the hologenomic basis of an extraordinary plant invasion.</title>
        <authorList>
            <person name="Bieker V.C."/>
            <person name="Martin M.D."/>
            <person name="Gilbert T."/>
            <person name="Hodgins K."/>
            <person name="Battlay P."/>
            <person name="Petersen B."/>
            <person name="Wilson J."/>
        </authorList>
    </citation>
    <scope>NUCLEOTIDE SEQUENCE</scope>
    <source>
        <strain evidence="1">AA19_3_7</strain>
        <tissue evidence="1">Leaf</tissue>
    </source>
</reference>
<proteinExistence type="predicted"/>
<dbReference type="Proteomes" id="UP001206925">
    <property type="component" value="Unassembled WGS sequence"/>
</dbReference>
<gene>
    <name evidence="1" type="ORF">M8C21_007839</name>
</gene>
<protein>
    <submittedName>
        <fullName evidence="1">Uncharacterized protein</fullName>
    </submittedName>
</protein>
<evidence type="ECO:0000313" key="2">
    <source>
        <dbReference type="Proteomes" id="UP001206925"/>
    </source>
</evidence>
<keyword evidence="2" id="KW-1185">Reference proteome</keyword>